<dbReference type="InterPro" id="IPR036465">
    <property type="entry name" value="vWFA_dom_sf"/>
</dbReference>
<keyword evidence="1" id="KW-0812">Transmembrane</keyword>
<keyword evidence="1" id="KW-1133">Transmembrane helix</keyword>
<feature type="domain" description="Putative Flp pilus-assembly TadG-like N-terminal" evidence="2">
    <location>
        <begin position="31"/>
        <end position="76"/>
    </location>
</feature>
<comment type="caution">
    <text evidence="3">The sequence shown here is derived from an EMBL/GenBank/DDBJ whole genome shotgun (WGS) entry which is preliminary data.</text>
</comment>
<evidence type="ECO:0000259" key="2">
    <source>
        <dbReference type="Pfam" id="PF13400"/>
    </source>
</evidence>
<proteinExistence type="predicted"/>
<dbReference type="Proteomes" id="UP000642488">
    <property type="component" value="Unassembled WGS sequence"/>
</dbReference>
<gene>
    <name evidence="3" type="ORF">ILP92_03520</name>
</gene>
<organism evidence="3 4">
    <name type="scientific">Palleronia pontilimi</name>
    <dbReference type="NCBI Taxonomy" id="1964209"/>
    <lineage>
        <taxon>Bacteria</taxon>
        <taxon>Pseudomonadati</taxon>
        <taxon>Pseudomonadota</taxon>
        <taxon>Alphaproteobacteria</taxon>
        <taxon>Rhodobacterales</taxon>
        <taxon>Roseobacteraceae</taxon>
        <taxon>Palleronia</taxon>
    </lineage>
</organism>
<keyword evidence="1" id="KW-0472">Membrane</keyword>
<dbReference type="Gene3D" id="3.40.50.410">
    <property type="entry name" value="von Willebrand factor, type A domain"/>
    <property type="match status" value="1"/>
</dbReference>
<reference evidence="3" key="1">
    <citation type="submission" date="2020-12" db="EMBL/GenBank/DDBJ databases">
        <title>Bacterial taxonomy.</title>
        <authorList>
            <person name="Pan X."/>
        </authorList>
    </citation>
    <scope>NUCLEOTIDE SEQUENCE</scope>
    <source>
        <strain evidence="3">KCTC 52957</strain>
    </source>
</reference>
<sequence length="553" mass="61480">MLKMITSQSSRDAKARFQRGAATRFQRDEDGSFVLFGIYLLIVMLLVGGLGVDIIRHDFERLRMQGVVDSAILAAADLDQQLDPEEVVRDHFRKAGVLDRLDNVTVVEDINSRMVSATASMNVGTMFIRSIGYDYIGAHSGGMAREDIRDIEVSMVLDISGSMDNANRIQNLKIAAKDFVSTVLSGKSQGRENEVSISLVPYATEVAIGDEMLSLFSLTETHPYSSCVDFVASDFDAISLDFTTVRNQTGHFDPWSDGFDWNTRSPNPLSLPCRDDAASEITYFSQNEVDLHNRIDALTPGGNTSIDVGLKWGAALLDPSTRPAIAALGVLGKADLAFADRPYAHDRNNSMKVLVVMTDGENTTQYKLKDEYAGDTLTDVYGADITNATNASDNGYRLSIADREIQDRDGDGRFEETWWIPNRGQWYNGNWGGAAAKRLTYAELWNVSSLGWHAYWGRYKQYNNANTYYGWKQTPYWTIGPSTKDPRMEDMCRLAKAEGILIFSIALDIAETNAVRMKECASSENHYFNVTGTEINYAFAAIASTINQLRLVQ</sequence>
<evidence type="ECO:0000313" key="4">
    <source>
        <dbReference type="Proteomes" id="UP000642488"/>
    </source>
</evidence>
<evidence type="ECO:0000313" key="3">
    <source>
        <dbReference type="EMBL" id="MBJ3761817.1"/>
    </source>
</evidence>
<keyword evidence="4" id="KW-1185">Reference proteome</keyword>
<feature type="transmembrane region" description="Helical" evidence="1">
    <location>
        <begin position="33"/>
        <end position="55"/>
    </location>
</feature>
<dbReference type="EMBL" id="JAEKPD010000002">
    <property type="protein sequence ID" value="MBJ3761817.1"/>
    <property type="molecule type" value="Genomic_DNA"/>
</dbReference>
<dbReference type="Pfam" id="PF13400">
    <property type="entry name" value="Tad"/>
    <property type="match status" value="1"/>
</dbReference>
<dbReference type="InterPro" id="IPR028087">
    <property type="entry name" value="Tad_N"/>
</dbReference>
<accession>A0A934IES0</accession>
<evidence type="ECO:0000256" key="1">
    <source>
        <dbReference type="SAM" id="Phobius"/>
    </source>
</evidence>
<name>A0A934IES0_9RHOB</name>
<dbReference type="AlphaFoldDB" id="A0A934IES0"/>
<dbReference type="RefSeq" id="WP_198914989.1">
    <property type="nucleotide sequence ID" value="NZ_JAEKPD010000002.1"/>
</dbReference>
<protein>
    <recommendedName>
        <fullName evidence="2">Putative Flp pilus-assembly TadG-like N-terminal domain-containing protein</fullName>
    </recommendedName>
</protein>
<dbReference type="SUPFAM" id="SSF53300">
    <property type="entry name" value="vWA-like"/>
    <property type="match status" value="1"/>
</dbReference>